<dbReference type="OrthoDB" id="9795555at2"/>
<dbReference type="PANTHER" id="PTHR10655:SF17">
    <property type="entry name" value="LYSOPHOSPHOLIPASE-LIKE PROTEIN 1"/>
    <property type="match status" value="1"/>
</dbReference>
<dbReference type="STRING" id="454194.PYK22_01742"/>
<dbReference type="Proteomes" id="UP000031518">
    <property type="component" value="Unassembled WGS sequence"/>
</dbReference>
<comment type="similarity">
    <text evidence="1">Belongs to the AB hydrolase superfamily. AB hydrolase 2 family.</text>
</comment>
<dbReference type="EMBL" id="CBXV010000006">
    <property type="protein sequence ID" value="CDM65736.1"/>
    <property type="molecule type" value="Genomic_DNA"/>
</dbReference>
<evidence type="ECO:0000313" key="4">
    <source>
        <dbReference type="EMBL" id="CDM65736.1"/>
    </source>
</evidence>
<accession>A0A0B6WXD7</accession>
<dbReference type="InterPro" id="IPR050565">
    <property type="entry name" value="LYPA1-2/EST-like"/>
</dbReference>
<feature type="domain" description="Phospholipase/carboxylesterase/thioesterase" evidence="3">
    <location>
        <begin position="59"/>
        <end position="262"/>
    </location>
</feature>
<evidence type="ECO:0000313" key="5">
    <source>
        <dbReference type="Proteomes" id="UP000031518"/>
    </source>
</evidence>
<dbReference type="InterPro" id="IPR003140">
    <property type="entry name" value="PLipase/COase/thioEstase"/>
</dbReference>
<keyword evidence="2" id="KW-0378">Hydrolase</keyword>
<dbReference type="PANTHER" id="PTHR10655">
    <property type="entry name" value="LYSOPHOSPHOLIPASE-RELATED"/>
    <property type="match status" value="1"/>
</dbReference>
<dbReference type="Gene3D" id="3.40.50.1820">
    <property type="entry name" value="alpha/beta hydrolase"/>
    <property type="match status" value="1"/>
</dbReference>
<dbReference type="GO" id="GO:0016787">
    <property type="term" value="F:hydrolase activity"/>
    <property type="evidence" value="ECO:0007669"/>
    <property type="project" value="UniProtKB-KW"/>
</dbReference>
<organism evidence="4 5">
    <name type="scientific">Pyrinomonas methylaliphatogenes</name>
    <dbReference type="NCBI Taxonomy" id="454194"/>
    <lineage>
        <taxon>Bacteria</taxon>
        <taxon>Pseudomonadati</taxon>
        <taxon>Acidobacteriota</taxon>
        <taxon>Blastocatellia</taxon>
        <taxon>Blastocatellales</taxon>
        <taxon>Pyrinomonadaceae</taxon>
        <taxon>Pyrinomonas</taxon>
    </lineage>
</organism>
<dbReference type="InterPro" id="IPR029058">
    <property type="entry name" value="AB_hydrolase_fold"/>
</dbReference>
<dbReference type="Pfam" id="PF02230">
    <property type="entry name" value="Abhydrolase_2"/>
    <property type="match status" value="1"/>
</dbReference>
<evidence type="ECO:0000256" key="1">
    <source>
        <dbReference type="ARBA" id="ARBA00006499"/>
    </source>
</evidence>
<proteinExistence type="inferred from homology"/>
<evidence type="ECO:0000259" key="3">
    <source>
        <dbReference type="Pfam" id="PF02230"/>
    </source>
</evidence>
<protein>
    <submittedName>
        <fullName evidence="4">Predicted esterase</fullName>
    </submittedName>
</protein>
<reference evidence="4 5" key="2">
    <citation type="submission" date="2015-01" db="EMBL/GenBank/DDBJ databases">
        <title>Complete genome sequence of Pyrinomonas methylaliphatogenes type strain K22T.</title>
        <authorList>
            <person name="Lee K.C.Y."/>
            <person name="Power J.F."/>
            <person name="Dunfield P.F."/>
            <person name="Morgan X.C."/>
            <person name="Huttenhower C."/>
            <person name="Stott M.B."/>
        </authorList>
    </citation>
    <scope>NUCLEOTIDE SEQUENCE [LARGE SCALE GENOMIC DNA]</scope>
    <source>
        <strain evidence="4 5">K22</strain>
    </source>
</reference>
<evidence type="ECO:0000256" key="2">
    <source>
        <dbReference type="ARBA" id="ARBA00022801"/>
    </source>
</evidence>
<name>A0A0B6WXD7_9BACT</name>
<keyword evidence="5" id="KW-1185">Reference proteome</keyword>
<gene>
    <name evidence="4" type="ORF">PYK22_01742</name>
</gene>
<dbReference type="SUPFAM" id="SSF53474">
    <property type="entry name" value="alpha/beta-Hydrolases"/>
    <property type="match status" value="1"/>
</dbReference>
<sequence length="266" mass="30466">MSQRKREPTFEEKEIKRAIGEFEATIARAPSEEPDHLDGRLLVDQPLRVETKLYYDLLIPSDEERARPLLVALHGYGGNKQQMMREARRIAPPDFAVAALQALHQHIREPREPGGPLRYGFGWLTNFRPEESIALHHEALFALIERAVTDGLADGRKIFLLGFSQSVALIYRFIFKHADLARGAICICGGLPGDWETNESYRNSKTAILHLCGTRDEFYPPERVRDYEAKLKQRAPQVTVRGYNASHEITDEMRADARDWLEEMAR</sequence>
<dbReference type="AlphaFoldDB" id="A0A0B6WXD7"/>
<reference evidence="4 5" key="1">
    <citation type="submission" date="2013-12" db="EMBL/GenBank/DDBJ databases">
        <authorList>
            <person name="Stott M."/>
        </authorList>
    </citation>
    <scope>NUCLEOTIDE SEQUENCE [LARGE SCALE GENOMIC DNA]</scope>
    <source>
        <strain evidence="4 5">K22</strain>
    </source>
</reference>
<dbReference type="RefSeq" id="WP_041976251.1">
    <property type="nucleotide sequence ID" value="NZ_CBXV010000006.1"/>
</dbReference>